<accession>A0ACB9K2P0</accession>
<dbReference type="Proteomes" id="UP001056120">
    <property type="component" value="Linkage Group LG01"/>
</dbReference>
<keyword evidence="2" id="KW-1185">Reference proteome</keyword>
<dbReference type="EMBL" id="CM042018">
    <property type="protein sequence ID" value="KAI3826543.1"/>
    <property type="molecule type" value="Genomic_DNA"/>
</dbReference>
<reference evidence="1 2" key="2">
    <citation type="journal article" date="2022" name="Mol. Ecol. Resour.">
        <title>The genomes of chicory, endive, great burdock and yacon provide insights into Asteraceae paleo-polyploidization history and plant inulin production.</title>
        <authorList>
            <person name="Fan W."/>
            <person name="Wang S."/>
            <person name="Wang H."/>
            <person name="Wang A."/>
            <person name="Jiang F."/>
            <person name="Liu H."/>
            <person name="Zhao H."/>
            <person name="Xu D."/>
            <person name="Zhang Y."/>
        </authorList>
    </citation>
    <scope>NUCLEOTIDE SEQUENCE [LARGE SCALE GENOMIC DNA]</scope>
    <source>
        <strain evidence="2">cv. Yunnan</strain>
        <tissue evidence="1">Leaves</tissue>
    </source>
</reference>
<gene>
    <name evidence="1" type="ORF">L1987_00591</name>
</gene>
<evidence type="ECO:0000313" key="1">
    <source>
        <dbReference type="EMBL" id="KAI3826543.1"/>
    </source>
</evidence>
<protein>
    <submittedName>
        <fullName evidence="1">Uncharacterized protein</fullName>
    </submittedName>
</protein>
<proteinExistence type="predicted"/>
<comment type="caution">
    <text evidence="1">The sequence shown here is derived from an EMBL/GenBank/DDBJ whole genome shotgun (WGS) entry which is preliminary data.</text>
</comment>
<name>A0ACB9K2P0_9ASTR</name>
<sequence length="86" mass="9373">MPNTNTLKRTDPTNIKVHQLLFSPVPLLFSSVPEGPSAFLNFRKAFTVCEGSFFPLANSPEDESHGLASGVAVTNGFRVEHEPRSS</sequence>
<evidence type="ECO:0000313" key="2">
    <source>
        <dbReference type="Proteomes" id="UP001056120"/>
    </source>
</evidence>
<organism evidence="1 2">
    <name type="scientific">Smallanthus sonchifolius</name>
    <dbReference type="NCBI Taxonomy" id="185202"/>
    <lineage>
        <taxon>Eukaryota</taxon>
        <taxon>Viridiplantae</taxon>
        <taxon>Streptophyta</taxon>
        <taxon>Embryophyta</taxon>
        <taxon>Tracheophyta</taxon>
        <taxon>Spermatophyta</taxon>
        <taxon>Magnoliopsida</taxon>
        <taxon>eudicotyledons</taxon>
        <taxon>Gunneridae</taxon>
        <taxon>Pentapetalae</taxon>
        <taxon>asterids</taxon>
        <taxon>campanulids</taxon>
        <taxon>Asterales</taxon>
        <taxon>Asteraceae</taxon>
        <taxon>Asteroideae</taxon>
        <taxon>Heliantheae alliance</taxon>
        <taxon>Millerieae</taxon>
        <taxon>Smallanthus</taxon>
    </lineage>
</organism>
<reference evidence="2" key="1">
    <citation type="journal article" date="2022" name="Mol. Ecol. Resour.">
        <title>The genomes of chicory, endive, great burdock and yacon provide insights into Asteraceae palaeo-polyploidization history and plant inulin production.</title>
        <authorList>
            <person name="Fan W."/>
            <person name="Wang S."/>
            <person name="Wang H."/>
            <person name="Wang A."/>
            <person name="Jiang F."/>
            <person name="Liu H."/>
            <person name="Zhao H."/>
            <person name="Xu D."/>
            <person name="Zhang Y."/>
        </authorList>
    </citation>
    <scope>NUCLEOTIDE SEQUENCE [LARGE SCALE GENOMIC DNA]</scope>
    <source>
        <strain evidence="2">cv. Yunnan</strain>
    </source>
</reference>